<dbReference type="RefSeq" id="XP_004832391.1">
    <property type="nucleotide sequence ID" value="XM_004832334.1"/>
</dbReference>
<evidence type="ECO:0000313" key="4">
    <source>
        <dbReference type="Proteomes" id="UP000031512"/>
    </source>
</evidence>
<dbReference type="EMBL" id="ACOU01000004">
    <property type="protein sequence ID" value="EKX72939.1"/>
    <property type="molecule type" value="Genomic_DNA"/>
</dbReference>
<dbReference type="PANTHER" id="PTHR30053">
    <property type="entry name" value="ELONGATION FACTOR P"/>
    <property type="match status" value="1"/>
</dbReference>
<dbReference type="PANTHER" id="PTHR30053:SF14">
    <property type="entry name" value="TRANSLATION ELONGATION FACTOR KOW-LIKE DOMAIN-CONTAINING PROTEIN"/>
    <property type="match status" value="1"/>
</dbReference>
<dbReference type="GO" id="GO:0005737">
    <property type="term" value="C:cytoplasm"/>
    <property type="evidence" value="ECO:0007669"/>
    <property type="project" value="InterPro"/>
</dbReference>
<dbReference type="STRING" id="1537102.L1LCD4"/>
<dbReference type="Gene3D" id="2.30.30.30">
    <property type="match status" value="1"/>
</dbReference>
<accession>L1LCD4</accession>
<dbReference type="InterPro" id="IPR008991">
    <property type="entry name" value="Translation_prot_SH3-like_sf"/>
</dbReference>
<evidence type="ECO:0000256" key="1">
    <source>
        <dbReference type="SAM" id="Phobius"/>
    </source>
</evidence>
<dbReference type="Proteomes" id="UP000031512">
    <property type="component" value="Unassembled WGS sequence"/>
</dbReference>
<dbReference type="VEuPathDB" id="PiroplasmaDB:BEWA_014980"/>
<dbReference type="GO" id="GO:0043043">
    <property type="term" value="P:peptide biosynthetic process"/>
    <property type="evidence" value="ECO:0007669"/>
    <property type="project" value="InterPro"/>
</dbReference>
<dbReference type="InterPro" id="IPR014722">
    <property type="entry name" value="Rib_uL2_dom2"/>
</dbReference>
<keyword evidence="1" id="KW-1133">Transmembrane helix</keyword>
<dbReference type="InterPro" id="IPR012340">
    <property type="entry name" value="NA-bd_OB-fold"/>
</dbReference>
<dbReference type="Gene3D" id="2.40.50.140">
    <property type="entry name" value="Nucleic acid-binding proteins"/>
    <property type="match status" value="1"/>
</dbReference>
<dbReference type="KEGG" id="beq:BEWA_014980"/>
<evidence type="ECO:0000313" key="3">
    <source>
        <dbReference type="EMBL" id="EKX72939.1"/>
    </source>
</evidence>
<reference evidence="3 4" key="1">
    <citation type="journal article" date="2012" name="BMC Genomics">
        <title>Comparative genomic analysis and phylogenetic position of Theileria equi.</title>
        <authorList>
            <person name="Kappmeyer L.S."/>
            <person name="Thiagarajan M."/>
            <person name="Herndon D.R."/>
            <person name="Ramsay J.D."/>
            <person name="Caler E."/>
            <person name="Djikeng A."/>
            <person name="Gillespie J.J."/>
            <person name="Lau A.O."/>
            <person name="Roalson E.H."/>
            <person name="Silva J.C."/>
            <person name="Silva M.G."/>
            <person name="Suarez C.E."/>
            <person name="Ueti M.W."/>
            <person name="Nene V.M."/>
            <person name="Mealey R.H."/>
            <person name="Knowles D.P."/>
            <person name="Brayton K.A."/>
        </authorList>
    </citation>
    <scope>NUCLEOTIDE SEQUENCE [LARGE SCALE GENOMIC DNA]</scope>
    <source>
        <strain evidence="3 4">WA</strain>
    </source>
</reference>
<proteinExistence type="predicted"/>
<keyword evidence="1" id="KW-0812">Transmembrane</keyword>
<organism evidence="3 4">
    <name type="scientific">Theileria equi strain WA</name>
    <dbReference type="NCBI Taxonomy" id="1537102"/>
    <lineage>
        <taxon>Eukaryota</taxon>
        <taxon>Sar</taxon>
        <taxon>Alveolata</taxon>
        <taxon>Apicomplexa</taxon>
        <taxon>Aconoidasida</taxon>
        <taxon>Piroplasmida</taxon>
        <taxon>Theileriidae</taxon>
        <taxon>Theileria</taxon>
    </lineage>
</organism>
<dbReference type="OrthoDB" id="10259892at2759"/>
<protein>
    <recommendedName>
        <fullName evidence="2">Elongation factor P C-terminal domain-containing protein</fullName>
    </recommendedName>
</protein>
<dbReference type="eggNOG" id="ENOG502TN7W">
    <property type="taxonomic scope" value="Eukaryota"/>
</dbReference>
<name>L1LCD4_THEEQ</name>
<dbReference type="GO" id="GO:0003746">
    <property type="term" value="F:translation elongation factor activity"/>
    <property type="evidence" value="ECO:0007669"/>
    <property type="project" value="TreeGrafter"/>
</dbReference>
<feature type="transmembrane region" description="Helical" evidence="1">
    <location>
        <begin position="12"/>
        <end position="33"/>
    </location>
</feature>
<keyword evidence="4" id="KW-1185">Reference proteome</keyword>
<dbReference type="SUPFAM" id="SSF50104">
    <property type="entry name" value="Translation proteins SH3-like domain"/>
    <property type="match status" value="1"/>
</dbReference>
<feature type="domain" description="Elongation factor P C-terminal" evidence="2">
    <location>
        <begin position="287"/>
        <end position="333"/>
    </location>
</feature>
<comment type="caution">
    <text evidence="3">The sequence shown here is derived from an EMBL/GenBank/DDBJ whole genome shotgun (WGS) entry which is preliminary data.</text>
</comment>
<dbReference type="SUPFAM" id="SSF50249">
    <property type="entry name" value="Nucleic acid-binding proteins"/>
    <property type="match status" value="1"/>
</dbReference>
<dbReference type="InterPro" id="IPR020599">
    <property type="entry name" value="Transl_elong_fac_P/YeiP"/>
</dbReference>
<dbReference type="Pfam" id="PF09285">
    <property type="entry name" value="Elong-fact-P_C"/>
    <property type="match status" value="1"/>
</dbReference>
<evidence type="ECO:0000259" key="2">
    <source>
        <dbReference type="SMART" id="SM00841"/>
    </source>
</evidence>
<dbReference type="InterPro" id="IPR015365">
    <property type="entry name" value="Elong-fact-P_C"/>
</dbReference>
<gene>
    <name evidence="3" type="ORF">BEWA_014980</name>
</gene>
<dbReference type="SMART" id="SM00841">
    <property type="entry name" value="Elong-fact-P_C"/>
    <property type="match status" value="1"/>
</dbReference>
<keyword evidence="1" id="KW-0472">Membrane</keyword>
<dbReference type="AlphaFoldDB" id="L1LCD4"/>
<dbReference type="GeneID" id="15804574"/>
<sequence length="337" mass="38795">MLQYGTTSRHIVFVRSLFLSLSILWSIKLVTGYQICHSRAFTPLYAKGLGDHVNTGQLREIKSSLLAEDHKDTCVVEKEGQKKVRKLRPKERKEILRKILEDKNSNLIRDLVNKLKPEELFVKVERTVTKKAVKAPKRVRVKENEEEVTLVEDTGYDEPTQINHVKHGNFVVYKNEVYTISAIQHIAQARTKGHYKVKMQGLHTTRESSFSFPDGAKLNVLVPRKFQCTYINLDRMRDVYIFKTELSEVLIPASTNIEALRYLKPGLKVTLIRWKDKVLSLYVPSRIEYKVVDVNTGNYAATLENGLVVMVPTYIKVNDHIEVNTNKGEFLRRSIIG</sequence>